<evidence type="ECO:0000256" key="6">
    <source>
        <dbReference type="ARBA" id="ARBA00023002"/>
    </source>
</evidence>
<dbReference type="GO" id="GO:0005506">
    <property type="term" value="F:iron ion binding"/>
    <property type="evidence" value="ECO:0007669"/>
    <property type="project" value="InterPro"/>
</dbReference>
<reference evidence="11" key="2">
    <citation type="submission" date="2023-05" db="EMBL/GenBank/DDBJ databases">
        <authorList>
            <person name="Schelkunov M.I."/>
        </authorList>
    </citation>
    <scope>NUCLEOTIDE SEQUENCE</scope>
    <source>
        <strain evidence="11">Hsosn_3</strain>
        <tissue evidence="11">Leaf</tissue>
    </source>
</reference>
<keyword evidence="10" id="KW-0812">Transmembrane</keyword>
<dbReference type="GO" id="GO:0004497">
    <property type="term" value="F:monooxygenase activity"/>
    <property type="evidence" value="ECO:0007669"/>
    <property type="project" value="UniProtKB-KW"/>
</dbReference>
<evidence type="ECO:0000256" key="2">
    <source>
        <dbReference type="ARBA" id="ARBA00004370"/>
    </source>
</evidence>
<gene>
    <name evidence="11" type="ORF">POM88_038188</name>
</gene>
<keyword evidence="5" id="KW-0479">Metal-binding</keyword>
<evidence type="ECO:0000256" key="10">
    <source>
        <dbReference type="SAM" id="Phobius"/>
    </source>
</evidence>
<keyword evidence="9 10" id="KW-0472">Membrane</keyword>
<dbReference type="Proteomes" id="UP001237642">
    <property type="component" value="Unassembled WGS sequence"/>
</dbReference>
<evidence type="ECO:0000256" key="8">
    <source>
        <dbReference type="ARBA" id="ARBA00023033"/>
    </source>
</evidence>
<evidence type="ECO:0000256" key="4">
    <source>
        <dbReference type="ARBA" id="ARBA00022617"/>
    </source>
</evidence>
<keyword evidence="8 11" id="KW-0503">Monooxygenase</keyword>
<dbReference type="AlphaFoldDB" id="A0AAD8HRX8"/>
<dbReference type="Gene3D" id="1.10.630.10">
    <property type="entry name" value="Cytochrome P450"/>
    <property type="match status" value="1"/>
</dbReference>
<evidence type="ECO:0000256" key="3">
    <source>
        <dbReference type="ARBA" id="ARBA00010617"/>
    </source>
</evidence>
<keyword evidence="6" id="KW-0560">Oxidoreductase</keyword>
<dbReference type="GO" id="GO:0016705">
    <property type="term" value="F:oxidoreductase activity, acting on paired donors, with incorporation or reduction of molecular oxygen"/>
    <property type="evidence" value="ECO:0007669"/>
    <property type="project" value="InterPro"/>
</dbReference>
<protein>
    <submittedName>
        <fullName evidence="11">4-hydroxyphenylacetaldehyde oxime monooxygenase</fullName>
    </submittedName>
</protein>
<proteinExistence type="inferred from homology"/>
<dbReference type="PANTHER" id="PTHR47943">
    <property type="entry name" value="CYTOCHROME P450 93A3-LIKE"/>
    <property type="match status" value="1"/>
</dbReference>
<evidence type="ECO:0000256" key="9">
    <source>
        <dbReference type="ARBA" id="ARBA00023136"/>
    </source>
</evidence>
<organism evidence="11 12">
    <name type="scientific">Heracleum sosnowskyi</name>
    <dbReference type="NCBI Taxonomy" id="360622"/>
    <lineage>
        <taxon>Eukaryota</taxon>
        <taxon>Viridiplantae</taxon>
        <taxon>Streptophyta</taxon>
        <taxon>Embryophyta</taxon>
        <taxon>Tracheophyta</taxon>
        <taxon>Spermatophyta</taxon>
        <taxon>Magnoliopsida</taxon>
        <taxon>eudicotyledons</taxon>
        <taxon>Gunneridae</taxon>
        <taxon>Pentapetalae</taxon>
        <taxon>asterids</taxon>
        <taxon>campanulids</taxon>
        <taxon>Apiales</taxon>
        <taxon>Apiaceae</taxon>
        <taxon>Apioideae</taxon>
        <taxon>apioid superclade</taxon>
        <taxon>Tordylieae</taxon>
        <taxon>Tordyliinae</taxon>
        <taxon>Heracleum</taxon>
    </lineage>
</organism>
<keyword evidence="12" id="KW-1185">Reference proteome</keyword>
<evidence type="ECO:0000313" key="11">
    <source>
        <dbReference type="EMBL" id="KAK1372096.1"/>
    </source>
</evidence>
<accession>A0AAD8HRX8</accession>
<dbReference type="InterPro" id="IPR036396">
    <property type="entry name" value="Cyt_P450_sf"/>
</dbReference>
<evidence type="ECO:0000256" key="1">
    <source>
        <dbReference type="ARBA" id="ARBA00001971"/>
    </source>
</evidence>
<sequence length="163" mass="18651">MHSYIIFAIVTVLTGSIWWLIRLCDAASAKRGHRALPGPIELPIIGYLHLLESLPHRSLYKLSQKYGPIMSIRLDTSPTIVVSSPAATELILKTHDNGFASPEFETGKYLSYGTKGITVTKYNTYWKTWRKLISRELLSHPMINLMDWRRREELGLILVKDQI</sequence>
<keyword evidence="10" id="KW-1133">Transmembrane helix</keyword>
<evidence type="ECO:0000256" key="7">
    <source>
        <dbReference type="ARBA" id="ARBA00023004"/>
    </source>
</evidence>
<dbReference type="InterPro" id="IPR001128">
    <property type="entry name" value="Cyt_P450"/>
</dbReference>
<reference evidence="11" key="1">
    <citation type="submission" date="2023-02" db="EMBL/GenBank/DDBJ databases">
        <title>Genome of toxic invasive species Heracleum sosnowskyi carries increased number of genes despite the absence of recent whole-genome duplications.</title>
        <authorList>
            <person name="Schelkunov M."/>
            <person name="Shtratnikova V."/>
            <person name="Makarenko M."/>
            <person name="Klepikova A."/>
            <person name="Omelchenko D."/>
            <person name="Novikova G."/>
            <person name="Obukhova E."/>
            <person name="Bogdanov V."/>
            <person name="Penin A."/>
            <person name="Logacheva M."/>
        </authorList>
    </citation>
    <scope>NUCLEOTIDE SEQUENCE</scope>
    <source>
        <strain evidence="11">Hsosn_3</strain>
        <tissue evidence="11">Leaf</tissue>
    </source>
</reference>
<keyword evidence="4" id="KW-0349">Heme</keyword>
<evidence type="ECO:0000256" key="5">
    <source>
        <dbReference type="ARBA" id="ARBA00022723"/>
    </source>
</evidence>
<dbReference type="GO" id="GO:0020037">
    <property type="term" value="F:heme binding"/>
    <property type="evidence" value="ECO:0007669"/>
    <property type="project" value="InterPro"/>
</dbReference>
<comment type="subcellular location">
    <subcellularLocation>
        <location evidence="2">Membrane</location>
    </subcellularLocation>
</comment>
<keyword evidence="7" id="KW-0408">Iron</keyword>
<comment type="caution">
    <text evidence="11">The sequence shown here is derived from an EMBL/GenBank/DDBJ whole genome shotgun (WGS) entry which is preliminary data.</text>
</comment>
<dbReference type="GO" id="GO:0016020">
    <property type="term" value="C:membrane"/>
    <property type="evidence" value="ECO:0007669"/>
    <property type="project" value="UniProtKB-SubCell"/>
</dbReference>
<dbReference type="EMBL" id="JAUIZM010000008">
    <property type="protein sequence ID" value="KAK1372096.1"/>
    <property type="molecule type" value="Genomic_DNA"/>
</dbReference>
<name>A0AAD8HRX8_9APIA</name>
<dbReference type="SUPFAM" id="SSF48264">
    <property type="entry name" value="Cytochrome P450"/>
    <property type="match status" value="1"/>
</dbReference>
<dbReference type="Pfam" id="PF00067">
    <property type="entry name" value="p450"/>
    <property type="match status" value="1"/>
</dbReference>
<dbReference type="PANTHER" id="PTHR47943:SF2">
    <property type="entry name" value="CYTOCHROME P450"/>
    <property type="match status" value="1"/>
</dbReference>
<evidence type="ECO:0000313" key="12">
    <source>
        <dbReference type="Proteomes" id="UP001237642"/>
    </source>
</evidence>
<feature type="transmembrane region" description="Helical" evidence="10">
    <location>
        <begin position="6"/>
        <end position="24"/>
    </location>
</feature>
<comment type="cofactor">
    <cofactor evidence="1">
        <name>heme</name>
        <dbReference type="ChEBI" id="CHEBI:30413"/>
    </cofactor>
</comment>
<comment type="similarity">
    <text evidence="3">Belongs to the cytochrome P450 family.</text>
</comment>